<protein>
    <submittedName>
        <fullName evidence="2">GyrI-like domain-containing protein</fullName>
    </submittedName>
</protein>
<dbReference type="Pfam" id="PF06445">
    <property type="entry name" value="GyrI-like"/>
    <property type="match status" value="1"/>
</dbReference>
<name>A0A8E0W3I2_PLESH</name>
<dbReference type="Gene3D" id="3.20.80.10">
    <property type="entry name" value="Regulatory factor, effector binding domain"/>
    <property type="match status" value="1"/>
</dbReference>
<dbReference type="InterPro" id="IPR050908">
    <property type="entry name" value="SmbC-like"/>
</dbReference>
<accession>A0A8E0W3I2</accession>
<evidence type="ECO:0000313" key="3">
    <source>
        <dbReference type="Proteomes" id="UP000664658"/>
    </source>
</evidence>
<dbReference type="InterPro" id="IPR029442">
    <property type="entry name" value="GyrI-like"/>
</dbReference>
<dbReference type="PANTHER" id="PTHR40055">
    <property type="entry name" value="TRANSCRIPTIONAL REGULATOR YGIV-RELATED"/>
    <property type="match status" value="1"/>
</dbReference>
<evidence type="ECO:0000313" key="2">
    <source>
        <dbReference type="EMBL" id="MBO1108491.1"/>
    </source>
</evidence>
<dbReference type="PANTHER" id="PTHR40055:SF2">
    <property type="entry name" value="DNA GYRASE INHIBITOR"/>
    <property type="match status" value="1"/>
</dbReference>
<dbReference type="InterPro" id="IPR011256">
    <property type="entry name" value="Reg_factor_effector_dom_sf"/>
</dbReference>
<dbReference type="SMART" id="SM00871">
    <property type="entry name" value="AraC_E_bind"/>
    <property type="match status" value="1"/>
</dbReference>
<dbReference type="EMBL" id="JAFNAA010000009">
    <property type="protein sequence ID" value="MBO1108491.1"/>
    <property type="molecule type" value="Genomic_DNA"/>
</dbReference>
<reference evidence="2" key="1">
    <citation type="submission" date="2021-03" db="EMBL/GenBank/DDBJ databases">
        <title>Plesiomonas shigelloides zfcc0051, isolated from zebrafish feces.</title>
        <authorList>
            <person name="Vanderhoek Z."/>
            <person name="Gaulke C."/>
        </authorList>
    </citation>
    <scope>NUCLEOTIDE SEQUENCE</scope>
    <source>
        <strain evidence="2">Zfcc0051</strain>
    </source>
</reference>
<proteinExistence type="predicted"/>
<sequence length="155" mass="17206">MSNPSMQLQDLAACELAGVRVTGPYGQGYEAAMQHLMQWVHQHGVATREVIFIYHDDPNTTAPEQCRTDCCITLAEPEAVAPSEAISRISLPGGRYATLRCQIASPEQYGAAWQQLMQELEQAGLQWDERPCFELYHHSGPQAASYDVSICIPVR</sequence>
<dbReference type="RefSeq" id="WP_152135658.1">
    <property type="nucleotide sequence ID" value="NZ_CP062196.1"/>
</dbReference>
<organism evidence="2 3">
    <name type="scientific">Plesiomonas shigelloides</name>
    <name type="common">Aeromonas shigelloides</name>
    <dbReference type="NCBI Taxonomy" id="703"/>
    <lineage>
        <taxon>Bacteria</taxon>
        <taxon>Pseudomonadati</taxon>
        <taxon>Pseudomonadota</taxon>
        <taxon>Gammaproteobacteria</taxon>
        <taxon>Enterobacterales</taxon>
        <taxon>Enterobacteriaceae</taxon>
        <taxon>Plesiomonas</taxon>
    </lineage>
</organism>
<comment type="caution">
    <text evidence="2">The sequence shown here is derived from an EMBL/GenBank/DDBJ whole genome shotgun (WGS) entry which is preliminary data.</text>
</comment>
<dbReference type="InterPro" id="IPR010499">
    <property type="entry name" value="AraC_E-bd"/>
</dbReference>
<dbReference type="SUPFAM" id="SSF55136">
    <property type="entry name" value="Probable bacterial effector-binding domain"/>
    <property type="match status" value="1"/>
</dbReference>
<dbReference type="Proteomes" id="UP000664658">
    <property type="component" value="Unassembled WGS sequence"/>
</dbReference>
<dbReference type="KEGG" id="pshi:SAMEA2665130_2880"/>
<evidence type="ECO:0000259" key="1">
    <source>
        <dbReference type="SMART" id="SM00871"/>
    </source>
</evidence>
<feature type="domain" description="AraC effector-binding" evidence="1">
    <location>
        <begin position="4"/>
        <end position="155"/>
    </location>
</feature>
<dbReference type="AlphaFoldDB" id="A0A8E0W3I2"/>
<gene>
    <name evidence="2" type="ORF">J2R62_09680</name>
</gene>